<evidence type="ECO:0000313" key="14">
    <source>
        <dbReference type="EMBL" id="OSS48297.1"/>
    </source>
</evidence>
<evidence type="ECO:0000256" key="2">
    <source>
        <dbReference type="ARBA" id="ARBA00022553"/>
    </source>
</evidence>
<dbReference type="FunFam" id="3.40.50.720:FF:000209">
    <property type="entry name" value="Polyketide synthase Pks12"/>
    <property type="match status" value="1"/>
</dbReference>
<evidence type="ECO:0000256" key="5">
    <source>
        <dbReference type="ARBA" id="ARBA00022857"/>
    </source>
</evidence>
<sequence>MSSNNMDILADEPVMPIAIVGIAGRFPGDASNPSRLWDLIAERRSAMSEIPKDRFTVDTYYHPNNARSNSINTRGAHFMQHQDISSFDAPFFSMTPSEAKATDPQHRMALECTYEALENAGLRLQDLRGTDASCYVGSFTRDYAELAGYDPENIPLHHGTGSGDAMLSNRLSWFFDLRGPSVTIDTACSSSMVALHLGCQSLRTGESKLSIVGGTNLMILPYIMSAMSKLHFLSPDGRSHSFDSRANGYSRGEGVSFVVLKPLDLALRDGDMIRAVIRNTGSNQDGNTPGITVPSAQSQKDLIELCYRNAGLNPADTQYVEAHGTGTQAGDPLEASALAQTFGASRPPGQPVYIGSIKSNIGHLEGASGLASLTKSVMALEKGLIPPNIWFDKANPRIPMKEWNLQVPTELQPWPTQGQRRVSVNSFGYGGSNVHIIIDDAYHYLKERGLKGRHQTVGDWSSPASEDSGLDSDTALGRSPQLDSIEWSDTDIQAEQVFVWSSSEKAGLQRLATTYQRYLKSSKQNLADRAEARFLRQLSYTLFSRRTAHPWRSFAVASSVKQLLDTLEYSGQMEFARSSDATPVIVFVFTGQGAQWFAMGRELMSNAIYRATINEAEDYLKSVGCEWSLLEELERDHQTSLLKQPHISQFACTALQVALVNLLREWGVAPQAVVGHSSGEISAAYAAGYVTSETAYCIAYHRGRLSSQLKDKSQTPGAMLATSIDPTEVESYLARIATGKATVACINSPGSITLSGDLNAIMELEKLLSADGYFARRLQVDAAYHSHHMQAIADEYRECLKDIVPFAEAVPVEMYSSLTGELVDTAGLGADYWVANLTSMVNFNGAVQALTKSLNRAIPVFVEIGPHAALQGPLKQINKKLNIKFKYTSALLRGSDAVLTTLNMAGNLFLSGVAVDLNRVNAVDENKVKFLADIDPYPWNHSNKYWNESQLVKNQRLRKHPRLDLLGAQTPDLLTQQARFRNILRLHEMPWMEAHQVQGSVLYPAAGMIIMAIEGVKQLADESREIDGYELRDVTIGKAIVVDRSEDGTETMLCIQPRRLGTRADTAAFEEFVIYSLNGETWNQHCSGLVRIRYKSDPNDLFPDESKITNEAYRKQYQRVLSQCVNSRNMRTYYENLESIGLQYGPLFQNLTEIHKGEFQAVCSLTIPDTKSAMPGKFEYSHVIHPATLDCIVQMGIPAATPLAVDLSAARVPTFAKSLFISADVPSAPGSVLRGYSVASTGESSVDVVVSIDGWEKPLVILEGFKSTTLRSFDSDKSSLRELVSTLEWNQDYTMLDPADVKQICSKPIAMLPKNDPFQAGELERLSFIFMKRVLGKFTDEEIRAFPPHISKFYAYMHRVYDRVQKGELQKALRLPSDVDWIKADTASDDELIARVGSESADGILVCQHGKHLPGIMRGDEDTLQVLLEGDAWTKWYIDGLGCAEINKKLGEYIKLLAHKKPDLKILEIGAGTGGTTLRVLESLGGEVHEDLPHRFRRYDFTDISAGFFEKAAAKFSRFAGRMTFAKLDISEDPLAQGFKEGEYDVVIAANVLHATQNLGTTLQNVRRLMKPSGKLVLNEITIPRLRAFMSVGSLPGWWLGEADGREWAPTIGVEDWDQRLRNAGFTGVDISMADLEDPEDQMGSVMVSTAKGNASLMPSDIVLVVHEDPAIQKFATMLSERLSQSAESVTSLSLLEATEQDLSNRAVIFLLDYDSEHQNLANTDPIRWRLIQKTVLSAEYSMWISRGATIDATNPFASLMSGLSRSMRSENPALRFLLVDLDANEDMASTSNVAGVEKILATASKSTTDARPENEFAIRGGQICVPRLQLHKGMNDLVRTFNGVSQPQPGPLHQEGRPLNMGVAIPGRLDTLRFATDSAYKAVLAHDDVEIEVKSIGLNFKDLMISMGQLDEPELGFECSGVVRRVGPTVTDTKPGDRVMTFRVGCFRNFVNTPSIMAIPVPDHVDFQTAASVPLVFGTAYYALYEKARLDIGQTVLIHSAAGGVGQAAIMLAQRVGAEIYATVSSAAKKKLLVEKYNIQEDHIFNSRDTSFSKGIMRMTKDRGVDVVLNSLNADFMRESWYCTARFGQFVELGQKDIVGNTGLEMAPMLNNITHHSVNLIAILEHDTATMSRILNTVMQMFGKNMIQAVSPVVGLPIDRVEEAFRTMQTGQHMGKLVLNMEPDSIVSVIPAMSSPAKFKKDATYVLIGGFGGVGRSIAQWMISHGARNLAFLSRSGASKPEAKKALERFIKQGVKVAVYPCDIANFAEVQSAIESAANEMPPIKGLIQGAMVLEDVPYEHMTYKQFMASVRPKVQGTWNLHNLLGDGLDFFVMLSSSASIVGSRAQGNYAAGNAFQDALALYRTSRGQHASAIDLGIILGVGFLEENTSSNVTANIRTWNFTGIKEQEMQLILSSAITGSSMPGQPALAPHMITGLPTAAMINAQGLKFPSWSNDAKFTHLRDVDPDNAKASVDEDGAQVQSLLRAAKSLDEAIDVVSNAIVNKLAKSMMVDVQDIEKTQTITKYGVDSLLAVELRSWIYTELQVDISIFELLKTVPILDLAAQIASKSKLLPAGLA</sequence>
<keyword evidence="2" id="KW-0597">Phosphoprotein</keyword>
<dbReference type="GO" id="GO:0016491">
    <property type="term" value="F:oxidoreductase activity"/>
    <property type="evidence" value="ECO:0007669"/>
    <property type="project" value="UniProtKB-KW"/>
</dbReference>
<dbReference type="Gene3D" id="3.30.70.3290">
    <property type="match status" value="1"/>
</dbReference>
<dbReference type="GO" id="GO:1901336">
    <property type="term" value="P:lactone biosynthetic process"/>
    <property type="evidence" value="ECO:0007669"/>
    <property type="project" value="UniProtKB-ARBA"/>
</dbReference>
<dbReference type="PROSITE" id="PS00606">
    <property type="entry name" value="KS3_1"/>
    <property type="match status" value="1"/>
</dbReference>
<dbReference type="InterPro" id="IPR016039">
    <property type="entry name" value="Thiolase-like"/>
</dbReference>
<organism evidence="14 15">
    <name type="scientific">Epicoccum nigrum</name>
    <name type="common">Soil fungus</name>
    <name type="synonym">Epicoccum purpurascens</name>
    <dbReference type="NCBI Taxonomy" id="105696"/>
    <lineage>
        <taxon>Eukaryota</taxon>
        <taxon>Fungi</taxon>
        <taxon>Dikarya</taxon>
        <taxon>Ascomycota</taxon>
        <taxon>Pezizomycotina</taxon>
        <taxon>Dothideomycetes</taxon>
        <taxon>Pleosporomycetidae</taxon>
        <taxon>Pleosporales</taxon>
        <taxon>Pleosporineae</taxon>
        <taxon>Didymellaceae</taxon>
        <taxon>Epicoccum</taxon>
    </lineage>
</organism>
<dbReference type="PROSITE" id="PS52019">
    <property type="entry name" value="PKS_MFAS_DH"/>
    <property type="match status" value="1"/>
</dbReference>
<dbReference type="InterPro" id="IPR006162">
    <property type="entry name" value="Ppantetheine_attach_site"/>
</dbReference>
<dbReference type="PANTHER" id="PTHR43775:SF29">
    <property type="entry name" value="ASPERFURANONE POLYKETIDE SYNTHASE AFOG-RELATED"/>
    <property type="match status" value="1"/>
</dbReference>
<dbReference type="Gene3D" id="3.10.129.110">
    <property type="entry name" value="Polyketide synthase dehydratase"/>
    <property type="match status" value="1"/>
</dbReference>
<dbReference type="Pfam" id="PF02801">
    <property type="entry name" value="Ketoacyl-synt_C"/>
    <property type="match status" value="1"/>
</dbReference>
<dbReference type="InterPro" id="IPR032821">
    <property type="entry name" value="PKS_assoc"/>
</dbReference>
<dbReference type="PROSITE" id="PS50075">
    <property type="entry name" value="CARRIER"/>
    <property type="match status" value="1"/>
</dbReference>
<dbReference type="OMA" id="PDIMSAM"/>
<dbReference type="GO" id="GO:0004312">
    <property type="term" value="F:fatty acid synthase activity"/>
    <property type="evidence" value="ECO:0007669"/>
    <property type="project" value="TreeGrafter"/>
</dbReference>
<dbReference type="Pfam" id="PF08242">
    <property type="entry name" value="Methyltransf_12"/>
    <property type="match status" value="1"/>
</dbReference>
<dbReference type="CDD" id="cd00833">
    <property type="entry name" value="PKS"/>
    <property type="match status" value="1"/>
</dbReference>
<dbReference type="InterPro" id="IPR049552">
    <property type="entry name" value="PKS_DH_N"/>
</dbReference>
<dbReference type="EMBL" id="KZ107846">
    <property type="protein sequence ID" value="OSS48297.1"/>
    <property type="molecule type" value="Genomic_DNA"/>
</dbReference>
<keyword evidence="5" id="KW-0521">NADP</keyword>
<proteinExistence type="predicted"/>
<dbReference type="STRING" id="105696.A0A1Y2LYM3"/>
<dbReference type="SMART" id="SM00822">
    <property type="entry name" value="PKS_KR"/>
    <property type="match status" value="1"/>
</dbReference>
<feature type="domain" description="Ketosynthase family 3 (KS3)" evidence="12">
    <location>
        <begin position="14"/>
        <end position="440"/>
    </location>
</feature>
<evidence type="ECO:0000256" key="1">
    <source>
        <dbReference type="ARBA" id="ARBA00022450"/>
    </source>
</evidence>
<name>A0A1Y2LYM3_EPING</name>
<keyword evidence="7" id="KW-0511">Multifunctional enzyme</keyword>
<dbReference type="InterPro" id="IPR014030">
    <property type="entry name" value="Ketoacyl_synth_N"/>
</dbReference>
<feature type="domain" description="PKS/mFAS DH" evidence="13">
    <location>
        <begin position="963"/>
        <end position="1276"/>
    </location>
</feature>
<dbReference type="Gene3D" id="3.40.50.720">
    <property type="entry name" value="NAD(P)-binding Rossmann-like Domain"/>
    <property type="match status" value="3"/>
</dbReference>
<dbReference type="InterPro" id="IPR029063">
    <property type="entry name" value="SAM-dependent_MTases_sf"/>
</dbReference>
<dbReference type="InterPro" id="IPR018201">
    <property type="entry name" value="Ketoacyl_synth_AS"/>
</dbReference>
<evidence type="ECO:0000256" key="7">
    <source>
        <dbReference type="ARBA" id="ARBA00023268"/>
    </source>
</evidence>
<feature type="domain" description="Carrier" evidence="11">
    <location>
        <begin position="2494"/>
        <end position="2571"/>
    </location>
</feature>
<dbReference type="PROSITE" id="PS00012">
    <property type="entry name" value="PHOSPHOPANTETHEINE"/>
    <property type="match status" value="1"/>
</dbReference>
<dbReference type="InterPro" id="IPR056501">
    <property type="entry name" value="NAD-bd_HRPKS_sdrA"/>
</dbReference>
<dbReference type="InterPro" id="IPR020841">
    <property type="entry name" value="PKS_Beta-ketoAc_synthase_dom"/>
</dbReference>
<dbReference type="InterPro" id="IPR013217">
    <property type="entry name" value="Methyltransf_12"/>
</dbReference>
<dbReference type="Pfam" id="PF21089">
    <property type="entry name" value="PKS_DH_N"/>
    <property type="match status" value="1"/>
</dbReference>
<dbReference type="InterPro" id="IPR020843">
    <property type="entry name" value="ER"/>
</dbReference>
<evidence type="ECO:0000256" key="4">
    <source>
        <dbReference type="ARBA" id="ARBA00022679"/>
    </source>
</evidence>
<dbReference type="InterPro" id="IPR009081">
    <property type="entry name" value="PP-bd_ACP"/>
</dbReference>
<dbReference type="GO" id="GO:0030639">
    <property type="term" value="P:polyketide biosynthetic process"/>
    <property type="evidence" value="ECO:0007669"/>
    <property type="project" value="UniProtKB-ARBA"/>
</dbReference>
<dbReference type="SMART" id="SM00823">
    <property type="entry name" value="PKS_PP"/>
    <property type="match status" value="1"/>
</dbReference>
<dbReference type="Gene3D" id="3.90.180.10">
    <property type="entry name" value="Medium-chain alcohol dehydrogenases, catalytic domain"/>
    <property type="match status" value="1"/>
</dbReference>
<dbReference type="Pfam" id="PF23114">
    <property type="entry name" value="NAD-bd_HRPKS_sdrA"/>
    <property type="match status" value="1"/>
</dbReference>
<evidence type="ECO:0000259" key="13">
    <source>
        <dbReference type="PROSITE" id="PS52019"/>
    </source>
</evidence>
<dbReference type="SUPFAM" id="SSF53335">
    <property type="entry name" value="S-adenosyl-L-methionine-dependent methyltransferases"/>
    <property type="match status" value="1"/>
</dbReference>
<feature type="region of interest" description="N-terminal hotdog fold" evidence="9">
    <location>
        <begin position="963"/>
        <end position="1097"/>
    </location>
</feature>
<evidence type="ECO:0000256" key="3">
    <source>
        <dbReference type="ARBA" id="ARBA00022603"/>
    </source>
</evidence>
<feature type="region of interest" description="Disordered" evidence="10">
    <location>
        <begin position="454"/>
        <end position="475"/>
    </location>
</feature>
<dbReference type="InterPro" id="IPR049551">
    <property type="entry name" value="PKS_DH_C"/>
</dbReference>
<dbReference type="InterPro" id="IPR013968">
    <property type="entry name" value="PKS_KR"/>
</dbReference>
<dbReference type="GO" id="GO:0006633">
    <property type="term" value="P:fatty acid biosynthetic process"/>
    <property type="evidence" value="ECO:0007669"/>
    <property type="project" value="InterPro"/>
</dbReference>
<gene>
    <name evidence="14" type="ORF">B5807_07929</name>
</gene>
<dbReference type="InterPro" id="IPR036291">
    <property type="entry name" value="NAD(P)-bd_dom_sf"/>
</dbReference>
<dbReference type="Gene3D" id="1.10.1200.10">
    <property type="entry name" value="ACP-like"/>
    <property type="match status" value="1"/>
</dbReference>
<evidence type="ECO:0000256" key="8">
    <source>
        <dbReference type="ARBA" id="ARBA00023315"/>
    </source>
</evidence>
<dbReference type="Pfam" id="PF23297">
    <property type="entry name" value="ACP_SdgA_C"/>
    <property type="match status" value="1"/>
</dbReference>
<dbReference type="InterPro" id="IPR016036">
    <property type="entry name" value="Malonyl_transacylase_ACP-bd"/>
</dbReference>
<feature type="region of interest" description="C-terminal hotdog fold" evidence="9">
    <location>
        <begin position="1125"/>
        <end position="1276"/>
    </location>
</feature>
<dbReference type="CDD" id="cd02440">
    <property type="entry name" value="AdoMet_MTases"/>
    <property type="match status" value="1"/>
</dbReference>
<dbReference type="InParanoid" id="A0A1Y2LYM3"/>
<dbReference type="SUPFAM" id="SSF53901">
    <property type="entry name" value="Thiolase-like"/>
    <property type="match status" value="1"/>
</dbReference>
<dbReference type="GO" id="GO:0004315">
    <property type="term" value="F:3-oxoacyl-[acyl-carrier-protein] synthase activity"/>
    <property type="evidence" value="ECO:0007669"/>
    <property type="project" value="InterPro"/>
</dbReference>
<dbReference type="GO" id="GO:0008168">
    <property type="term" value="F:methyltransferase activity"/>
    <property type="evidence" value="ECO:0007669"/>
    <property type="project" value="UniProtKB-KW"/>
</dbReference>
<evidence type="ECO:0000256" key="6">
    <source>
        <dbReference type="ARBA" id="ARBA00023002"/>
    </source>
</evidence>
<dbReference type="GO" id="GO:0032259">
    <property type="term" value="P:methylation"/>
    <property type="evidence" value="ECO:0007669"/>
    <property type="project" value="UniProtKB-KW"/>
</dbReference>
<dbReference type="FunFam" id="3.40.366.10:FF:000002">
    <property type="entry name" value="Probable polyketide synthase 2"/>
    <property type="match status" value="1"/>
</dbReference>
<dbReference type="Pfam" id="PF00109">
    <property type="entry name" value="ketoacyl-synt"/>
    <property type="match status" value="1"/>
</dbReference>
<reference evidence="14 15" key="1">
    <citation type="journal article" date="2017" name="Genome Announc.">
        <title>Genome sequence of the saprophytic ascomycete Epicoccum nigrum ICMP 19927 strain isolated from New Zealand.</title>
        <authorList>
            <person name="Fokin M."/>
            <person name="Fleetwood D."/>
            <person name="Weir B.S."/>
            <person name="Villas-Boas S.G."/>
        </authorList>
    </citation>
    <scope>NUCLEOTIDE SEQUENCE [LARGE SCALE GENOMIC DNA]</scope>
    <source>
        <strain evidence="14 15">ICMP 19927</strain>
    </source>
</reference>
<keyword evidence="3" id="KW-0489">Methyltransferase</keyword>
<dbReference type="SMART" id="SM00827">
    <property type="entry name" value="PKS_AT"/>
    <property type="match status" value="1"/>
</dbReference>
<dbReference type="InterPro" id="IPR014043">
    <property type="entry name" value="Acyl_transferase_dom"/>
</dbReference>
<dbReference type="FunFam" id="3.40.47.10:FF:000019">
    <property type="entry name" value="Polyketide synthase type I"/>
    <property type="match status" value="1"/>
</dbReference>
<evidence type="ECO:0000259" key="12">
    <source>
        <dbReference type="PROSITE" id="PS52004"/>
    </source>
</evidence>
<dbReference type="CDD" id="cd05195">
    <property type="entry name" value="enoyl_red"/>
    <property type="match status" value="1"/>
</dbReference>
<dbReference type="InterPro" id="IPR013154">
    <property type="entry name" value="ADH-like_N"/>
</dbReference>
<dbReference type="SUPFAM" id="SSF55048">
    <property type="entry name" value="Probable ACP-binding domain of malonyl-CoA ACP transacylase"/>
    <property type="match status" value="1"/>
</dbReference>
<evidence type="ECO:0000256" key="9">
    <source>
        <dbReference type="PROSITE-ProRule" id="PRU01363"/>
    </source>
</evidence>
<dbReference type="InterPro" id="IPR014031">
    <property type="entry name" value="Ketoacyl_synth_C"/>
</dbReference>
<dbReference type="InterPro" id="IPR020807">
    <property type="entry name" value="PKS_DH"/>
</dbReference>
<dbReference type="InterPro" id="IPR042104">
    <property type="entry name" value="PKS_dehydratase_sf"/>
</dbReference>
<dbReference type="SMART" id="SM00829">
    <property type="entry name" value="PKS_ER"/>
    <property type="match status" value="1"/>
</dbReference>
<keyword evidence="1" id="KW-0596">Phosphopantetheine</keyword>
<dbReference type="Pfam" id="PF13602">
    <property type="entry name" value="ADH_zinc_N_2"/>
    <property type="match status" value="1"/>
</dbReference>
<dbReference type="InterPro" id="IPR001227">
    <property type="entry name" value="Ac_transferase_dom_sf"/>
</dbReference>
<dbReference type="Pfam" id="PF14765">
    <property type="entry name" value="PS-DH"/>
    <property type="match status" value="1"/>
</dbReference>
<dbReference type="SMART" id="SM00826">
    <property type="entry name" value="PKS_DH"/>
    <property type="match status" value="1"/>
</dbReference>
<dbReference type="Pfam" id="PF16197">
    <property type="entry name" value="KAsynt_C_assoc"/>
    <property type="match status" value="1"/>
</dbReference>
<dbReference type="SUPFAM" id="SSF52151">
    <property type="entry name" value="FabD/lysophospholipase-like"/>
    <property type="match status" value="1"/>
</dbReference>
<dbReference type="Gene3D" id="3.40.47.10">
    <property type="match status" value="1"/>
</dbReference>
<dbReference type="Pfam" id="PF08659">
    <property type="entry name" value="KR"/>
    <property type="match status" value="1"/>
</dbReference>
<dbReference type="Gene3D" id="3.40.50.150">
    <property type="entry name" value="Vaccinia Virus protein VP39"/>
    <property type="match status" value="1"/>
</dbReference>
<dbReference type="SUPFAM" id="SSF51735">
    <property type="entry name" value="NAD(P)-binding Rossmann-fold domains"/>
    <property type="match status" value="3"/>
</dbReference>
<dbReference type="InterPro" id="IPR020806">
    <property type="entry name" value="PKS_PP-bd"/>
</dbReference>
<dbReference type="InterPro" id="IPR011032">
    <property type="entry name" value="GroES-like_sf"/>
</dbReference>
<dbReference type="Gene3D" id="3.40.366.10">
    <property type="entry name" value="Malonyl-Coenzyme A Acyl Carrier Protein, domain 2"/>
    <property type="match status" value="1"/>
</dbReference>
<keyword evidence="15" id="KW-1185">Reference proteome</keyword>
<keyword evidence="4" id="KW-0808">Transferase</keyword>
<evidence type="ECO:0000256" key="10">
    <source>
        <dbReference type="SAM" id="MobiDB-lite"/>
    </source>
</evidence>
<keyword evidence="8" id="KW-0012">Acyltransferase</keyword>
<dbReference type="GO" id="GO:0031177">
    <property type="term" value="F:phosphopantetheine binding"/>
    <property type="evidence" value="ECO:0007669"/>
    <property type="project" value="InterPro"/>
</dbReference>
<dbReference type="Pfam" id="PF08240">
    <property type="entry name" value="ADH_N"/>
    <property type="match status" value="1"/>
</dbReference>
<dbReference type="Pfam" id="PF00698">
    <property type="entry name" value="Acyl_transf_1"/>
    <property type="match status" value="1"/>
</dbReference>
<dbReference type="Proteomes" id="UP000193240">
    <property type="component" value="Unassembled WGS sequence"/>
</dbReference>
<dbReference type="SUPFAM" id="SSF47336">
    <property type="entry name" value="ACP-like"/>
    <property type="match status" value="1"/>
</dbReference>
<protein>
    <submittedName>
        <fullName evidence="14">Uncharacterized protein</fullName>
    </submittedName>
</protein>
<dbReference type="InterPro" id="IPR036736">
    <property type="entry name" value="ACP-like_sf"/>
</dbReference>
<dbReference type="PANTHER" id="PTHR43775">
    <property type="entry name" value="FATTY ACID SYNTHASE"/>
    <property type="match status" value="1"/>
</dbReference>
<dbReference type="PROSITE" id="PS52004">
    <property type="entry name" value="KS3_2"/>
    <property type="match status" value="1"/>
</dbReference>
<evidence type="ECO:0000313" key="15">
    <source>
        <dbReference type="Proteomes" id="UP000193240"/>
    </source>
</evidence>
<keyword evidence="6" id="KW-0560">Oxidoreductase</keyword>
<dbReference type="InterPro" id="IPR050091">
    <property type="entry name" value="PKS_NRPS_Biosynth_Enz"/>
</dbReference>
<dbReference type="InterPro" id="IPR049900">
    <property type="entry name" value="PKS_mFAS_DH"/>
</dbReference>
<dbReference type="SUPFAM" id="SSF50129">
    <property type="entry name" value="GroES-like"/>
    <property type="match status" value="1"/>
</dbReference>
<dbReference type="InterPro" id="IPR016035">
    <property type="entry name" value="Acyl_Trfase/lysoPLipase"/>
</dbReference>
<accession>A0A1Y2LYM3</accession>
<dbReference type="SMART" id="SM00825">
    <property type="entry name" value="PKS_KS"/>
    <property type="match status" value="1"/>
</dbReference>
<feature type="active site" description="Proton acceptor; for dehydratase activity" evidence="9">
    <location>
        <position position="995"/>
    </location>
</feature>
<dbReference type="InterPro" id="IPR057326">
    <property type="entry name" value="KR_dom"/>
</dbReference>
<feature type="active site" description="Proton donor; for dehydratase activity" evidence="9">
    <location>
        <position position="1190"/>
    </location>
</feature>
<evidence type="ECO:0000259" key="11">
    <source>
        <dbReference type="PROSITE" id="PS50075"/>
    </source>
</evidence>